<dbReference type="Proteomes" id="UP000515125">
    <property type="component" value="Unplaced"/>
</dbReference>
<dbReference type="InterPro" id="IPR029012">
    <property type="entry name" value="Helix_hairpin_bin_sf"/>
</dbReference>
<dbReference type="InterPro" id="IPR037200">
    <property type="entry name" value="Isy1_sf"/>
</dbReference>
<evidence type="ECO:0000313" key="5">
    <source>
        <dbReference type="Proteomes" id="UP000515125"/>
    </source>
</evidence>
<comment type="subcellular location">
    <subcellularLocation>
        <location evidence="1">Nucleus</location>
    </subcellularLocation>
</comment>
<dbReference type="Gene3D" id="1.10.287.660">
    <property type="entry name" value="Helix hairpin bin"/>
    <property type="match status" value="1"/>
</dbReference>
<evidence type="ECO:0000256" key="3">
    <source>
        <dbReference type="ARBA" id="ARBA00023242"/>
    </source>
</evidence>
<evidence type="ECO:0000256" key="1">
    <source>
        <dbReference type="ARBA" id="ARBA00004123"/>
    </source>
</evidence>
<reference evidence="6" key="1">
    <citation type="submission" date="2025-08" db="UniProtKB">
        <authorList>
            <consortium name="RefSeq"/>
        </authorList>
    </citation>
    <scope>IDENTIFICATION</scope>
</reference>
<gene>
    <name evidence="6" type="primary">LOC34620566</name>
</gene>
<keyword evidence="5" id="KW-1185">Reference proteome</keyword>
<proteinExistence type="inferred from homology"/>
<evidence type="ECO:0000256" key="4">
    <source>
        <dbReference type="SAM" id="MobiDB-lite"/>
    </source>
</evidence>
<dbReference type="GO" id="GO:0000350">
    <property type="term" value="P:generation of catalytic spliceosome for second transesterification step"/>
    <property type="evidence" value="ECO:0007669"/>
    <property type="project" value="InterPro"/>
</dbReference>
<feature type="region of interest" description="Disordered" evidence="4">
    <location>
        <begin position="221"/>
        <end position="243"/>
    </location>
</feature>
<organism evidence="5 6">
    <name type="scientific">Cyclospora cayetanensis</name>
    <dbReference type="NCBI Taxonomy" id="88456"/>
    <lineage>
        <taxon>Eukaryota</taxon>
        <taxon>Sar</taxon>
        <taxon>Alveolata</taxon>
        <taxon>Apicomplexa</taxon>
        <taxon>Conoidasida</taxon>
        <taxon>Coccidia</taxon>
        <taxon>Eucoccidiorida</taxon>
        <taxon>Eimeriorina</taxon>
        <taxon>Eimeriidae</taxon>
        <taxon>Cyclospora</taxon>
    </lineage>
</organism>
<keyword evidence="3" id="KW-0539">Nucleus</keyword>
<dbReference type="InterPro" id="IPR009360">
    <property type="entry name" value="Isy1"/>
</dbReference>
<dbReference type="RefSeq" id="XP_026190037.1">
    <property type="nucleotide sequence ID" value="XM_026334252.1"/>
</dbReference>
<dbReference type="GeneID" id="34620566"/>
<sequence length="298" mass="33788">MARNAERANAVLNKWLAVKNAVLKGGQQKALGPCIPEECDDIERATQWRSQLVREIGRGISMIQDASLGEHRIRDLNDEINKKLRVKRRWEYRIKELGGADYSTASDALSLSGVAAAGGDYYYFGAAKELPGVRELFAAKAEEVNEPRKTRAQLLRRITPDYFGWRDEENEDLLLAEQQQEQLWHQEQQEELKQQQELLERVGAASAADVAVGIAAAAERERTTAKHKKDDQVETRTFAQDNNSSSSKKFRVYVDLPTDAEIARLLLEKKKQLIVQKYASVQAQQEEQETRRLVAPPD</sequence>
<evidence type="ECO:0000313" key="6">
    <source>
        <dbReference type="RefSeq" id="XP_026190037.1"/>
    </source>
</evidence>
<dbReference type="GO" id="GO:0005634">
    <property type="term" value="C:nucleus"/>
    <property type="evidence" value="ECO:0007669"/>
    <property type="project" value="UniProtKB-SubCell"/>
</dbReference>
<dbReference type="FunFam" id="1.10.287.660:FF:000001">
    <property type="entry name" value="pre-mRNA-splicing factor ISY1 homolog"/>
    <property type="match status" value="1"/>
</dbReference>
<dbReference type="PANTHER" id="PTHR13021">
    <property type="entry name" value="PRE-MRNA-SPLICING FACTOR ISY1"/>
    <property type="match status" value="1"/>
</dbReference>
<dbReference type="Pfam" id="PF06246">
    <property type="entry name" value="Isy1"/>
    <property type="match status" value="1"/>
</dbReference>
<protein>
    <submittedName>
        <fullName evidence="6">Pre-mRNA-splicing factor ISY1 homolog</fullName>
    </submittedName>
</protein>
<name>A0A6P6RR61_9EIME</name>
<accession>A0A6P6RR61</accession>
<comment type="similarity">
    <text evidence="2">Belongs to the ISY1 family.</text>
</comment>
<dbReference type="AlphaFoldDB" id="A0A6P6RR61"/>
<dbReference type="OrthoDB" id="1739576at2759"/>
<feature type="compositionally biased region" description="Basic and acidic residues" evidence="4">
    <location>
        <begin position="221"/>
        <end position="234"/>
    </location>
</feature>
<evidence type="ECO:0000256" key="2">
    <source>
        <dbReference type="ARBA" id="ARBA00007002"/>
    </source>
</evidence>
<dbReference type="SUPFAM" id="SSF140102">
    <property type="entry name" value="ISY1 domain-like"/>
    <property type="match status" value="1"/>
</dbReference>